<name>A0AAE1XMM0_9LAMI</name>
<proteinExistence type="predicted"/>
<comment type="caution">
    <text evidence="1">The sequence shown here is derived from an EMBL/GenBank/DDBJ whole genome shotgun (WGS) entry which is preliminary data.</text>
</comment>
<sequence>MGDLWRGGWVFRMWFGIVGIRSGFSGVRMCSVRSYWIMNSSCTSGWNQISGRNRFFVTAVYAKCDTIERRGLWDALRAVSIGASPWMVGAISIQSLALMSGRGCHPE</sequence>
<evidence type="ECO:0000313" key="1">
    <source>
        <dbReference type="EMBL" id="KAK4414745.1"/>
    </source>
</evidence>
<protein>
    <submittedName>
        <fullName evidence="1">Uncharacterized protein</fullName>
    </submittedName>
</protein>
<gene>
    <name evidence="1" type="ORF">Salat_2581400</name>
</gene>
<keyword evidence="2" id="KW-1185">Reference proteome</keyword>
<reference evidence="1" key="2">
    <citation type="journal article" date="2024" name="Plant">
        <title>Genomic evolution and insights into agronomic trait innovations of Sesamum species.</title>
        <authorList>
            <person name="Miao H."/>
            <person name="Wang L."/>
            <person name="Qu L."/>
            <person name="Liu H."/>
            <person name="Sun Y."/>
            <person name="Le M."/>
            <person name="Wang Q."/>
            <person name="Wei S."/>
            <person name="Zheng Y."/>
            <person name="Lin W."/>
            <person name="Duan Y."/>
            <person name="Cao H."/>
            <person name="Xiong S."/>
            <person name="Wang X."/>
            <person name="Wei L."/>
            <person name="Li C."/>
            <person name="Ma Q."/>
            <person name="Ju M."/>
            <person name="Zhao R."/>
            <person name="Li G."/>
            <person name="Mu C."/>
            <person name="Tian Q."/>
            <person name="Mei H."/>
            <person name="Zhang T."/>
            <person name="Gao T."/>
            <person name="Zhang H."/>
        </authorList>
    </citation>
    <scope>NUCLEOTIDE SEQUENCE</scope>
    <source>
        <strain evidence="1">3651</strain>
    </source>
</reference>
<accession>A0AAE1XMM0</accession>
<dbReference type="AlphaFoldDB" id="A0AAE1XMM0"/>
<reference evidence="1" key="1">
    <citation type="submission" date="2020-06" db="EMBL/GenBank/DDBJ databases">
        <authorList>
            <person name="Li T."/>
            <person name="Hu X."/>
            <person name="Zhang T."/>
            <person name="Song X."/>
            <person name="Zhang H."/>
            <person name="Dai N."/>
            <person name="Sheng W."/>
            <person name="Hou X."/>
            <person name="Wei L."/>
        </authorList>
    </citation>
    <scope>NUCLEOTIDE SEQUENCE</scope>
    <source>
        <strain evidence="1">3651</strain>
        <tissue evidence="1">Leaf</tissue>
    </source>
</reference>
<organism evidence="1 2">
    <name type="scientific">Sesamum alatum</name>
    <dbReference type="NCBI Taxonomy" id="300844"/>
    <lineage>
        <taxon>Eukaryota</taxon>
        <taxon>Viridiplantae</taxon>
        <taxon>Streptophyta</taxon>
        <taxon>Embryophyta</taxon>
        <taxon>Tracheophyta</taxon>
        <taxon>Spermatophyta</taxon>
        <taxon>Magnoliopsida</taxon>
        <taxon>eudicotyledons</taxon>
        <taxon>Gunneridae</taxon>
        <taxon>Pentapetalae</taxon>
        <taxon>asterids</taxon>
        <taxon>lamiids</taxon>
        <taxon>Lamiales</taxon>
        <taxon>Pedaliaceae</taxon>
        <taxon>Sesamum</taxon>
    </lineage>
</organism>
<dbReference type="Proteomes" id="UP001293254">
    <property type="component" value="Unassembled WGS sequence"/>
</dbReference>
<dbReference type="EMBL" id="JACGWO010000011">
    <property type="protein sequence ID" value="KAK4414745.1"/>
    <property type="molecule type" value="Genomic_DNA"/>
</dbReference>
<evidence type="ECO:0000313" key="2">
    <source>
        <dbReference type="Proteomes" id="UP001293254"/>
    </source>
</evidence>